<organism evidence="2">
    <name type="scientific">Desulfofervidus auxilii</name>
    <dbReference type="NCBI Taxonomy" id="1621989"/>
    <lineage>
        <taxon>Bacteria</taxon>
        <taxon>Pseudomonadati</taxon>
        <taxon>Thermodesulfobacteriota</taxon>
        <taxon>Candidatus Desulfofervidia</taxon>
        <taxon>Candidatus Desulfofervidales</taxon>
        <taxon>Candidatus Desulfofervidaceae</taxon>
        <taxon>Candidatus Desulfofervidus</taxon>
    </lineage>
</organism>
<dbReference type="AlphaFoldDB" id="A0A7V1N2V9"/>
<keyword evidence="1" id="KW-0812">Transmembrane</keyword>
<protein>
    <submittedName>
        <fullName evidence="2">Uncharacterized protein</fullName>
    </submittedName>
</protein>
<evidence type="ECO:0000256" key="1">
    <source>
        <dbReference type="SAM" id="Phobius"/>
    </source>
</evidence>
<dbReference type="Proteomes" id="UP000886268">
    <property type="component" value="Unassembled WGS sequence"/>
</dbReference>
<sequence length="117" mass="13696">MLKEIIDEHMQKVPAVKDYCKRCLETKRWSGGIVLMVLDAAFTSVGLNYFQIVMPRVEKFRQEFVKTGRINGLEDLMNVDANDKDIEKTWKNKRSWKIAKSIASYLVKIKQEKKLDD</sequence>
<proteinExistence type="predicted"/>
<accession>A0A7V1N2V9</accession>
<comment type="caution">
    <text evidence="2">The sequence shown here is derived from an EMBL/GenBank/DDBJ whole genome shotgun (WGS) entry which is preliminary data.</text>
</comment>
<evidence type="ECO:0000313" key="2">
    <source>
        <dbReference type="EMBL" id="HEB74437.1"/>
    </source>
</evidence>
<dbReference type="EMBL" id="DRKW01000256">
    <property type="protein sequence ID" value="HEB74437.1"/>
    <property type="molecule type" value="Genomic_DNA"/>
</dbReference>
<gene>
    <name evidence="2" type="ORF">ENJ03_04375</name>
</gene>
<feature type="transmembrane region" description="Helical" evidence="1">
    <location>
        <begin position="29"/>
        <end position="50"/>
    </location>
</feature>
<keyword evidence="1" id="KW-0472">Membrane</keyword>
<name>A0A7V1N2V9_DESA2</name>
<keyword evidence="1" id="KW-1133">Transmembrane helix</keyword>
<reference evidence="2" key="1">
    <citation type="journal article" date="2020" name="mSystems">
        <title>Genome- and Community-Level Interaction Insights into Carbon Utilization and Element Cycling Functions of Hydrothermarchaeota in Hydrothermal Sediment.</title>
        <authorList>
            <person name="Zhou Z."/>
            <person name="Liu Y."/>
            <person name="Xu W."/>
            <person name="Pan J."/>
            <person name="Luo Z.H."/>
            <person name="Li M."/>
        </authorList>
    </citation>
    <scope>NUCLEOTIDE SEQUENCE [LARGE SCALE GENOMIC DNA]</scope>
    <source>
        <strain evidence="2">HyVt-45</strain>
    </source>
</reference>